<proteinExistence type="predicted"/>
<dbReference type="AlphaFoldDB" id="A0A0F9NDN4"/>
<sequence>MKDLIGFHYNRDLFQFHLGPRVKTDNFTAFFVTKNPWGQVSQKIVEGKLSFTISVAFGELEIKSIRLRSIGRAHSQIVRVKLDEIEQSGISLIPNDPEVEISFSKLIIIHEESQLLVELE</sequence>
<accession>A0A0F9NDN4</accession>
<gene>
    <name evidence="1" type="ORF">LCGC14_1040070</name>
</gene>
<comment type="caution">
    <text evidence="1">The sequence shown here is derived from an EMBL/GenBank/DDBJ whole genome shotgun (WGS) entry which is preliminary data.</text>
</comment>
<reference evidence="1" key="1">
    <citation type="journal article" date="2015" name="Nature">
        <title>Complex archaea that bridge the gap between prokaryotes and eukaryotes.</title>
        <authorList>
            <person name="Spang A."/>
            <person name="Saw J.H."/>
            <person name="Jorgensen S.L."/>
            <person name="Zaremba-Niedzwiedzka K."/>
            <person name="Martijn J."/>
            <person name="Lind A.E."/>
            <person name="van Eijk R."/>
            <person name="Schleper C."/>
            <person name="Guy L."/>
            <person name="Ettema T.J."/>
        </authorList>
    </citation>
    <scope>NUCLEOTIDE SEQUENCE</scope>
</reference>
<name>A0A0F9NDN4_9ZZZZ</name>
<dbReference type="EMBL" id="LAZR01004278">
    <property type="protein sequence ID" value="KKN10092.1"/>
    <property type="molecule type" value="Genomic_DNA"/>
</dbReference>
<evidence type="ECO:0000313" key="1">
    <source>
        <dbReference type="EMBL" id="KKN10092.1"/>
    </source>
</evidence>
<protein>
    <recommendedName>
        <fullName evidence="2">Glycosyl hydrolase family 38 C-terminal domain-containing protein</fullName>
    </recommendedName>
</protein>
<evidence type="ECO:0008006" key="2">
    <source>
        <dbReference type="Google" id="ProtNLM"/>
    </source>
</evidence>
<organism evidence="1">
    <name type="scientific">marine sediment metagenome</name>
    <dbReference type="NCBI Taxonomy" id="412755"/>
    <lineage>
        <taxon>unclassified sequences</taxon>
        <taxon>metagenomes</taxon>
        <taxon>ecological metagenomes</taxon>
    </lineage>
</organism>